<protein>
    <submittedName>
        <fullName evidence="8">Aste57867_12694 protein</fullName>
    </submittedName>
</protein>
<dbReference type="EMBL" id="VJMH01005386">
    <property type="protein sequence ID" value="KAF0696572.1"/>
    <property type="molecule type" value="Genomic_DNA"/>
</dbReference>
<evidence type="ECO:0000259" key="5">
    <source>
        <dbReference type="Pfam" id="PF00501"/>
    </source>
</evidence>
<name>A0A485KY95_9STRA</name>
<dbReference type="Gene3D" id="3.40.50.12780">
    <property type="entry name" value="N-terminal domain of ligase-like"/>
    <property type="match status" value="1"/>
</dbReference>
<keyword evidence="4" id="KW-0067">ATP-binding</keyword>
<dbReference type="InterPro" id="IPR005914">
    <property type="entry name" value="Acac_CoA_synth"/>
</dbReference>
<dbReference type="GO" id="GO:0006629">
    <property type="term" value="P:lipid metabolic process"/>
    <property type="evidence" value="ECO:0007669"/>
    <property type="project" value="InterPro"/>
</dbReference>
<evidence type="ECO:0000256" key="1">
    <source>
        <dbReference type="ARBA" id="ARBA00006432"/>
    </source>
</evidence>
<gene>
    <name evidence="8" type="primary">Aste57867_12694</name>
    <name evidence="7" type="ORF">As57867_012647</name>
    <name evidence="8" type="ORF">ASTE57867_12694</name>
</gene>
<dbReference type="Pfam" id="PF00501">
    <property type="entry name" value="AMP-binding"/>
    <property type="match status" value="1"/>
</dbReference>
<dbReference type="OrthoDB" id="10253869at2759"/>
<dbReference type="SUPFAM" id="SSF56801">
    <property type="entry name" value="Acetyl-CoA synthetase-like"/>
    <property type="match status" value="1"/>
</dbReference>
<dbReference type="AlphaFoldDB" id="A0A485KY95"/>
<evidence type="ECO:0000256" key="4">
    <source>
        <dbReference type="ARBA" id="ARBA00022840"/>
    </source>
</evidence>
<evidence type="ECO:0000313" key="8">
    <source>
        <dbReference type="EMBL" id="VFT89544.1"/>
    </source>
</evidence>
<dbReference type="InterPro" id="IPR042099">
    <property type="entry name" value="ANL_N_sf"/>
</dbReference>
<keyword evidence="9" id="KW-1185">Reference proteome</keyword>
<evidence type="ECO:0000313" key="7">
    <source>
        <dbReference type="EMBL" id="KAF0696572.1"/>
    </source>
</evidence>
<comment type="similarity">
    <text evidence="1">Belongs to the ATP-dependent AMP-binding enzyme family.</text>
</comment>
<dbReference type="PROSITE" id="PS00455">
    <property type="entry name" value="AMP_BINDING"/>
    <property type="match status" value="1"/>
</dbReference>
<feature type="domain" description="AMP-dependent synthetase/ligase" evidence="5">
    <location>
        <begin position="105"/>
        <end position="482"/>
    </location>
</feature>
<dbReference type="PANTHER" id="PTHR42921:SF1">
    <property type="entry name" value="ACETOACETYL-COA SYNTHETASE"/>
    <property type="match status" value="1"/>
</dbReference>
<sequence length="667" mass="73030">MTSVAPREDPQLLWSPSSDLIKSSHWTRFTAFVNATHGLSLSSPHDLWQWSVDHVGDFWAAVWAYTGIRASVPYTTVLVDGHKMPGATFFTGARLNMAENLLRFRDDRVALHFQSESTRDFERITYNQLYDRVARLSHRLRQIGVTVGDRVVGLVTNCPDAAVAMLATISLGAVWSSCSPDFGKAGVLQRFAQITPKVFFASDGYVYKGKHMEMVVGLEAIVDELPTVEKAVLLVGDAKANVTQIRHAQYLEAFLNEMVGSVWPDVIEFAQVPFDHPVLVVYSSGTTGLPKCVVQGVGVLLNHLKEQLLHLNITRDDVVLYYTTTGWVMWNWLLSGLAIGATVVLFDGNPLYPNAATLWQLAQDVGITYFGVSARYLAAVMAAGCMPRTAFDLSKLKTILSTGSPATRPIFEFIYTHIHPTVHFASISGGTELNGCFALGCSNLPVLSGEIQMRGLGMDVCILDDDGCVVQGQQGELVCRQPFPSMPLHFVNDSDGTKYFEAYFNVFPNVWRHGDFAELTTHDGLVIYGRSDATLNPGGVRLGTTDIYAVMEQMPEIADSIVVGKDYTLPDGTPDVKIVLFVVLAIGVTLDDALTQKIRATIRADTSPRHVPHVITACPDVPYTMTGKKVEVAVTRILNGKPVSNATALQNPHSVAWFCAFAATITP</sequence>
<reference evidence="7" key="2">
    <citation type="submission" date="2019-06" db="EMBL/GenBank/DDBJ databases">
        <title>Genomics analysis of Aphanomyces spp. identifies a new class of oomycete effector associated with host adaptation.</title>
        <authorList>
            <person name="Gaulin E."/>
        </authorList>
    </citation>
    <scope>NUCLEOTIDE SEQUENCE</scope>
    <source>
        <strain evidence="7">CBS 578.67</strain>
    </source>
</reference>
<dbReference type="InterPro" id="IPR020845">
    <property type="entry name" value="AMP-binding_CS"/>
</dbReference>
<dbReference type="GO" id="GO:0030729">
    <property type="term" value="F:acetoacetate-CoA ligase activity"/>
    <property type="evidence" value="ECO:0007669"/>
    <property type="project" value="InterPro"/>
</dbReference>
<accession>A0A485KY95</accession>
<dbReference type="Pfam" id="PF16177">
    <property type="entry name" value="ACAS_N"/>
    <property type="match status" value="1"/>
</dbReference>
<evidence type="ECO:0000259" key="6">
    <source>
        <dbReference type="Pfam" id="PF16177"/>
    </source>
</evidence>
<organism evidence="8 9">
    <name type="scientific">Aphanomyces stellatus</name>
    <dbReference type="NCBI Taxonomy" id="120398"/>
    <lineage>
        <taxon>Eukaryota</taxon>
        <taxon>Sar</taxon>
        <taxon>Stramenopiles</taxon>
        <taxon>Oomycota</taxon>
        <taxon>Saprolegniomycetes</taxon>
        <taxon>Saprolegniales</taxon>
        <taxon>Verrucalvaceae</taxon>
        <taxon>Aphanomyces</taxon>
    </lineage>
</organism>
<keyword evidence="2" id="KW-0436">Ligase</keyword>
<evidence type="ECO:0000313" key="9">
    <source>
        <dbReference type="Proteomes" id="UP000332933"/>
    </source>
</evidence>
<proteinExistence type="inferred from homology"/>
<dbReference type="InterPro" id="IPR032387">
    <property type="entry name" value="ACAS_N"/>
</dbReference>
<reference evidence="8 9" key="1">
    <citation type="submission" date="2019-03" db="EMBL/GenBank/DDBJ databases">
        <authorList>
            <person name="Gaulin E."/>
            <person name="Dumas B."/>
        </authorList>
    </citation>
    <scope>NUCLEOTIDE SEQUENCE [LARGE SCALE GENOMIC DNA]</scope>
    <source>
        <strain evidence="8">CBS 568.67</strain>
    </source>
</reference>
<dbReference type="Gene3D" id="3.30.300.30">
    <property type="match status" value="1"/>
</dbReference>
<dbReference type="InterPro" id="IPR000873">
    <property type="entry name" value="AMP-dep_synth/lig_dom"/>
</dbReference>
<dbReference type="InterPro" id="IPR045851">
    <property type="entry name" value="AMP-bd_C_sf"/>
</dbReference>
<dbReference type="Proteomes" id="UP000332933">
    <property type="component" value="Unassembled WGS sequence"/>
</dbReference>
<dbReference type="EMBL" id="CAADRA010005407">
    <property type="protein sequence ID" value="VFT89544.1"/>
    <property type="molecule type" value="Genomic_DNA"/>
</dbReference>
<dbReference type="NCBIfam" id="TIGR01217">
    <property type="entry name" value="ac_ac_CoA_syn"/>
    <property type="match status" value="1"/>
</dbReference>
<dbReference type="NCBIfam" id="NF002937">
    <property type="entry name" value="PRK03584.1"/>
    <property type="match status" value="1"/>
</dbReference>
<keyword evidence="3" id="KW-0547">Nucleotide-binding</keyword>
<feature type="domain" description="Acetyl-coenzyme A synthetase N-terminal" evidence="6">
    <location>
        <begin position="46"/>
        <end position="100"/>
    </location>
</feature>
<evidence type="ECO:0000256" key="3">
    <source>
        <dbReference type="ARBA" id="ARBA00022741"/>
    </source>
</evidence>
<dbReference type="GO" id="GO:0005524">
    <property type="term" value="F:ATP binding"/>
    <property type="evidence" value="ECO:0007669"/>
    <property type="project" value="UniProtKB-KW"/>
</dbReference>
<dbReference type="PANTHER" id="PTHR42921">
    <property type="entry name" value="ACETOACETYL-COA SYNTHETASE"/>
    <property type="match status" value="1"/>
</dbReference>
<evidence type="ECO:0000256" key="2">
    <source>
        <dbReference type="ARBA" id="ARBA00022598"/>
    </source>
</evidence>